<dbReference type="InterPro" id="IPR019734">
    <property type="entry name" value="TPR_rpt"/>
</dbReference>
<evidence type="ECO:0000256" key="3">
    <source>
        <dbReference type="ARBA" id="ARBA00004370"/>
    </source>
</evidence>
<feature type="region of interest" description="Disordered" evidence="8">
    <location>
        <begin position="1"/>
        <end position="37"/>
    </location>
</feature>
<dbReference type="InterPro" id="IPR027417">
    <property type="entry name" value="P-loop_NTPase"/>
</dbReference>
<evidence type="ECO:0000256" key="2">
    <source>
        <dbReference type="ARBA" id="ARBA00004240"/>
    </source>
</evidence>
<dbReference type="GeneID" id="98177403"/>
<dbReference type="Gene3D" id="1.25.40.10">
    <property type="entry name" value="Tetratricopeptide repeat domain"/>
    <property type="match status" value="2"/>
</dbReference>
<dbReference type="SUPFAM" id="SSF53474">
    <property type="entry name" value="alpha/beta-Hydrolases"/>
    <property type="match status" value="1"/>
</dbReference>
<dbReference type="InterPro" id="IPR052374">
    <property type="entry name" value="SERAC1"/>
</dbReference>
<accession>A0ABQ0GFH7</accession>
<evidence type="ECO:0000256" key="5">
    <source>
        <dbReference type="ARBA" id="ARBA00023128"/>
    </source>
</evidence>
<dbReference type="PROSITE" id="PS50005">
    <property type="entry name" value="TPR"/>
    <property type="match status" value="1"/>
</dbReference>
<keyword evidence="10" id="KW-1185">Reference proteome</keyword>
<dbReference type="EMBL" id="BAAFSV010000003">
    <property type="protein sequence ID" value="GAB1316450.1"/>
    <property type="molecule type" value="Genomic_DNA"/>
</dbReference>
<dbReference type="InterPro" id="IPR029058">
    <property type="entry name" value="AB_hydrolase_fold"/>
</dbReference>
<keyword evidence="4" id="KW-0256">Endoplasmic reticulum</keyword>
<evidence type="ECO:0000256" key="8">
    <source>
        <dbReference type="SAM" id="MobiDB-lite"/>
    </source>
</evidence>
<gene>
    <name evidence="9" type="ORF">MFIFM68171_06660</name>
</gene>
<dbReference type="RefSeq" id="XP_070918181.1">
    <property type="nucleotide sequence ID" value="XM_071062080.1"/>
</dbReference>
<proteinExistence type="predicted"/>
<evidence type="ECO:0000256" key="7">
    <source>
        <dbReference type="PROSITE-ProRule" id="PRU00339"/>
    </source>
</evidence>
<evidence type="ECO:0000313" key="10">
    <source>
        <dbReference type="Proteomes" id="UP001628179"/>
    </source>
</evidence>
<dbReference type="SMART" id="SM00028">
    <property type="entry name" value="TPR"/>
    <property type="match status" value="4"/>
</dbReference>
<comment type="caution">
    <text evidence="9">The sequence shown here is derived from an EMBL/GenBank/DDBJ whole genome shotgun (WGS) entry which is preliminary data.</text>
</comment>
<organism evidence="9 10">
    <name type="scientific">Madurella fahalii</name>
    <dbReference type="NCBI Taxonomy" id="1157608"/>
    <lineage>
        <taxon>Eukaryota</taxon>
        <taxon>Fungi</taxon>
        <taxon>Dikarya</taxon>
        <taxon>Ascomycota</taxon>
        <taxon>Pezizomycotina</taxon>
        <taxon>Sordariomycetes</taxon>
        <taxon>Sordariomycetidae</taxon>
        <taxon>Sordariales</taxon>
        <taxon>Sordariales incertae sedis</taxon>
        <taxon>Madurella</taxon>
    </lineage>
</organism>
<dbReference type="Pfam" id="PF13424">
    <property type="entry name" value="TPR_12"/>
    <property type="match status" value="2"/>
</dbReference>
<evidence type="ECO:0000313" key="9">
    <source>
        <dbReference type="EMBL" id="GAB1316450.1"/>
    </source>
</evidence>
<keyword evidence="6" id="KW-0472">Membrane</keyword>
<dbReference type="Gene3D" id="3.40.50.1820">
    <property type="entry name" value="alpha/beta hydrolase"/>
    <property type="match status" value="1"/>
</dbReference>
<comment type="subcellular location">
    <subcellularLocation>
        <location evidence="2">Endoplasmic reticulum</location>
    </subcellularLocation>
    <subcellularLocation>
        <location evidence="3">Membrane</location>
    </subcellularLocation>
    <subcellularLocation>
        <location evidence="1">Mitochondrion</location>
    </subcellularLocation>
</comment>
<feature type="compositionally biased region" description="Polar residues" evidence="8">
    <location>
        <begin position="11"/>
        <end position="22"/>
    </location>
</feature>
<dbReference type="SUPFAM" id="SSF52540">
    <property type="entry name" value="P-loop containing nucleoside triphosphate hydrolases"/>
    <property type="match status" value="1"/>
</dbReference>
<dbReference type="InterPro" id="IPR011990">
    <property type="entry name" value="TPR-like_helical_dom_sf"/>
</dbReference>
<reference evidence="9 10" key="1">
    <citation type="submission" date="2024-09" db="EMBL/GenBank/DDBJ databases">
        <title>Itraconazole resistance in Madurella fahalii resulting from another homologue of gene encoding cytochrome P450 14-alpha sterol demethylase (CYP51).</title>
        <authorList>
            <person name="Yoshioka I."/>
            <person name="Fahal A.H."/>
            <person name="Kaneko S."/>
            <person name="Yaguchi T."/>
        </authorList>
    </citation>
    <scope>NUCLEOTIDE SEQUENCE [LARGE SCALE GENOMIC DNA]</scope>
    <source>
        <strain evidence="9 10">IFM 68171</strain>
    </source>
</reference>
<dbReference type="SUPFAM" id="SSF48452">
    <property type="entry name" value="TPR-like"/>
    <property type="match status" value="1"/>
</dbReference>
<dbReference type="PANTHER" id="PTHR48182:SF2">
    <property type="entry name" value="PROTEIN SERAC1"/>
    <property type="match status" value="1"/>
</dbReference>
<dbReference type="Proteomes" id="UP001628179">
    <property type="component" value="Unassembled WGS sequence"/>
</dbReference>
<name>A0ABQ0GFH7_9PEZI</name>
<evidence type="ECO:0000256" key="4">
    <source>
        <dbReference type="ARBA" id="ARBA00022824"/>
    </source>
</evidence>
<dbReference type="PANTHER" id="PTHR48182">
    <property type="entry name" value="PROTEIN SERAC1"/>
    <property type="match status" value="1"/>
</dbReference>
<dbReference type="PRINTS" id="PR00364">
    <property type="entry name" value="DISEASERSIST"/>
</dbReference>
<feature type="repeat" description="TPR" evidence="7">
    <location>
        <begin position="954"/>
        <end position="987"/>
    </location>
</feature>
<protein>
    <submittedName>
        <fullName evidence="9">Uncharacterized protein</fullName>
    </submittedName>
</protein>
<keyword evidence="7" id="KW-0802">TPR repeat</keyword>
<feature type="region of interest" description="Disordered" evidence="8">
    <location>
        <begin position="750"/>
        <end position="772"/>
    </location>
</feature>
<dbReference type="Gene3D" id="3.40.50.300">
    <property type="entry name" value="P-loop containing nucleotide triphosphate hydrolases"/>
    <property type="match status" value="1"/>
</dbReference>
<keyword evidence="5" id="KW-0496">Mitochondrion</keyword>
<evidence type="ECO:0000256" key="6">
    <source>
        <dbReference type="ARBA" id="ARBA00023136"/>
    </source>
</evidence>
<evidence type="ECO:0000256" key="1">
    <source>
        <dbReference type="ARBA" id="ARBA00004173"/>
    </source>
</evidence>
<sequence length="1187" mass="133693">MPALVTVEDSGPSSDGQASPETHSAERRISETTTAVDNSSAVAKPLKLKKHPIGFTVLYQPTDPNDAIADVIFVHGLAGGAISTWTCENPRTLSQKLQPCTHPATETCWPRDILPEEQPDVRVVTYGYSAPVGNNPFFSTKVIKSDLNSDAQTFLHQLILFRSKTKSEYRPLIFIGHSLGGLVIERALARCSILDDTHPDEQRIFACTKAVAAIGVPHTGSAIATRVLRIAWLIWPFLGLNTGVLRTLQVQTHVAFDWKGDYKVALRKRYEQGDPILLTFVAEKFGFTYVGKVVNQASAVLTQEYQAQSSEVEGNHLTMVKFWTKDDPRFLAIWQPLSRLIQGIKDGTVWIFRNEDKDYNWDLFPSEVMTPKSKFVGRVDLLQRLDALVKSKEERSGKGKNDPHVVALVGVGGVGKSQLALQYAKIHNARSEFINVFLFDSSSAPALESGIRAACKKLRKDRKWIDPTWTPSEALEDSSKAVFVRDYFRETKRKWLVILDNYDAADEFDIRDAMPKGPAGCVIITSRITDPDPLGYPTILEVPPMDEKDALELLYDRLFRKPTKRYKYQCPWVKEDAKKLVDRLGYLPLAIEMAAAFITHSHARTTLATFVDKFNREEKKIYQQTLYSLVYRRVANQTGRQVSLSIMATFDLQIHHLKEREKGKAWKYLEIAGFVDRNRLDASFFDRTQTALSYPNNDEWVSRSVEADSINEAFDDLAKNSLATLVSVEEAAKDVSELVKEKAAQAPVKEEATHVSVKGPATQVPVEKSQPPVPQLRLHTAISEWIRMRQVTIEEGQNVFRKAARMINFHLRRCDHDDVMSCNYGLTSAIVQHIFALMRNDNDFNTPTASSPVSPANRLGSGNLLAATIRFAGFMQDMGHPDAAETLYNTVITRTEPSTLPEDPTNLHLTDAKEGLAIVKLWKGELEAAERLCKTCMDKNEDHKLRGENHRTTLRTYHNLGEILCASKKFPEAIDMFRKALDAAILHDQEDGLGAVANDGKKLEWSEDSLREQEALGNAYRCNGQLEDAFEKVNEALTYLNAKKRESDLCYSTHESMALVLKAQGKFERSRYHYNIAIEGYKKTVGEYQHGTLGAMEGLADAMRRDGMFSDAKDLLERVLDRRRLVNGPDSNHFKRVVRALELVPKDGVVYRGRFDELEEYSFPWPRPVYAADDPAEDAADKVDDWT</sequence>